<comment type="caution">
    <text evidence="1">The sequence shown here is derived from an EMBL/GenBank/DDBJ whole genome shotgun (WGS) entry which is preliminary data.</text>
</comment>
<name>A0ABT5Z7A9_9ACTN</name>
<organism evidence="1 2">
    <name type="scientific">Streptantibioticus ferralitis</name>
    <dbReference type="NCBI Taxonomy" id="236510"/>
    <lineage>
        <taxon>Bacteria</taxon>
        <taxon>Bacillati</taxon>
        <taxon>Actinomycetota</taxon>
        <taxon>Actinomycetes</taxon>
        <taxon>Kitasatosporales</taxon>
        <taxon>Streptomycetaceae</taxon>
        <taxon>Streptantibioticus</taxon>
    </lineage>
</organism>
<proteinExistence type="predicted"/>
<gene>
    <name evidence="1" type="ORF">P2L57_29570</name>
</gene>
<accession>A0ABT5Z7A9</accession>
<dbReference type="RefSeq" id="WP_275819608.1">
    <property type="nucleotide sequence ID" value="NZ_BAAANM010000028.1"/>
</dbReference>
<sequence>MTHAVVVALGQSRTQSGRRPCAAHPSLESSGGRAACGHLLHGPVVGVVRGGQGLALSGGVAGEDVKTSPFLVRCVVYRDVDLVSAHDVQLLPC</sequence>
<reference evidence="1 2" key="1">
    <citation type="submission" date="2023-03" db="EMBL/GenBank/DDBJ databases">
        <title>Draft genome sequence of type strain Streptomyces ferralitis JCM 14344.</title>
        <authorList>
            <person name="Klaysubun C."/>
            <person name="Duangmal K."/>
        </authorList>
    </citation>
    <scope>NUCLEOTIDE SEQUENCE [LARGE SCALE GENOMIC DNA]</scope>
    <source>
        <strain evidence="1 2">JCM 14344</strain>
    </source>
</reference>
<dbReference type="Proteomes" id="UP001220022">
    <property type="component" value="Unassembled WGS sequence"/>
</dbReference>
<keyword evidence="2" id="KW-1185">Reference proteome</keyword>
<evidence type="ECO:0000313" key="1">
    <source>
        <dbReference type="EMBL" id="MDF2259721.1"/>
    </source>
</evidence>
<evidence type="ECO:0000313" key="2">
    <source>
        <dbReference type="Proteomes" id="UP001220022"/>
    </source>
</evidence>
<dbReference type="EMBL" id="JARHTQ010000025">
    <property type="protein sequence ID" value="MDF2259721.1"/>
    <property type="molecule type" value="Genomic_DNA"/>
</dbReference>
<protein>
    <submittedName>
        <fullName evidence="1">Uncharacterized protein</fullName>
    </submittedName>
</protein>